<proteinExistence type="predicted"/>
<keyword evidence="18" id="KW-1185">Reference proteome</keyword>
<evidence type="ECO:0000313" key="17">
    <source>
        <dbReference type="EMBL" id="KAL1378048.1"/>
    </source>
</evidence>
<dbReference type="EC" id="2.3.2.27" evidence="4"/>
<dbReference type="PROSITE" id="PS50089">
    <property type="entry name" value="ZF_RING_2"/>
    <property type="match status" value="1"/>
</dbReference>
<feature type="compositionally biased region" description="Acidic residues" evidence="15">
    <location>
        <begin position="292"/>
        <end position="302"/>
    </location>
</feature>
<gene>
    <name evidence="17" type="ORF">pipiens_015853</name>
</gene>
<evidence type="ECO:0000256" key="10">
    <source>
        <dbReference type="ARBA" id="ARBA00022833"/>
    </source>
</evidence>
<evidence type="ECO:0000256" key="8">
    <source>
        <dbReference type="ARBA" id="ARBA00022771"/>
    </source>
</evidence>
<dbReference type="CDD" id="cd17086">
    <property type="entry name" value="RAWUL_RING1_like"/>
    <property type="match status" value="1"/>
</dbReference>
<evidence type="ECO:0000256" key="9">
    <source>
        <dbReference type="ARBA" id="ARBA00022786"/>
    </source>
</evidence>
<dbReference type="Gene3D" id="3.10.20.90">
    <property type="entry name" value="Phosphatidylinositol 3-kinase Catalytic Subunit, Chain A, domain 1"/>
    <property type="match status" value="1"/>
</dbReference>
<dbReference type="CDD" id="cd16739">
    <property type="entry name" value="RING-HC_RING1"/>
    <property type="match status" value="1"/>
</dbReference>
<evidence type="ECO:0000256" key="5">
    <source>
        <dbReference type="ARBA" id="ARBA00022491"/>
    </source>
</evidence>
<keyword evidence="8 14" id="KW-0863">Zinc-finger</keyword>
<evidence type="ECO:0000256" key="13">
    <source>
        <dbReference type="ARBA" id="ARBA00023242"/>
    </source>
</evidence>
<keyword evidence="12" id="KW-0804">Transcription</keyword>
<dbReference type="Pfam" id="PF16207">
    <property type="entry name" value="RAWUL"/>
    <property type="match status" value="1"/>
</dbReference>
<dbReference type="AlphaFoldDB" id="A0ABD1CNR4"/>
<evidence type="ECO:0000313" key="18">
    <source>
        <dbReference type="Proteomes" id="UP001562425"/>
    </source>
</evidence>
<dbReference type="PANTHER" id="PTHR46076">
    <property type="entry name" value="E3 UBIQUITIN-PROTEIN LIGASE RING1 / RING 2 FAMILY MEMBER"/>
    <property type="match status" value="1"/>
</dbReference>
<dbReference type="GO" id="GO:0061630">
    <property type="term" value="F:ubiquitin protein ligase activity"/>
    <property type="evidence" value="ECO:0007669"/>
    <property type="project" value="UniProtKB-EC"/>
</dbReference>
<evidence type="ECO:0000256" key="14">
    <source>
        <dbReference type="PROSITE-ProRule" id="PRU00175"/>
    </source>
</evidence>
<evidence type="ECO:0000256" key="11">
    <source>
        <dbReference type="ARBA" id="ARBA00023015"/>
    </source>
</evidence>
<evidence type="ECO:0000256" key="2">
    <source>
        <dbReference type="ARBA" id="ARBA00004123"/>
    </source>
</evidence>
<organism evidence="17 18">
    <name type="scientific">Culex pipiens pipiens</name>
    <name type="common">Northern house mosquito</name>
    <dbReference type="NCBI Taxonomy" id="38569"/>
    <lineage>
        <taxon>Eukaryota</taxon>
        <taxon>Metazoa</taxon>
        <taxon>Ecdysozoa</taxon>
        <taxon>Arthropoda</taxon>
        <taxon>Hexapoda</taxon>
        <taxon>Insecta</taxon>
        <taxon>Pterygota</taxon>
        <taxon>Neoptera</taxon>
        <taxon>Endopterygota</taxon>
        <taxon>Diptera</taxon>
        <taxon>Nematocera</taxon>
        <taxon>Culicoidea</taxon>
        <taxon>Culicidae</taxon>
        <taxon>Culicinae</taxon>
        <taxon>Culicini</taxon>
        <taxon>Culex</taxon>
        <taxon>Culex</taxon>
    </lineage>
</organism>
<evidence type="ECO:0000256" key="15">
    <source>
        <dbReference type="SAM" id="MobiDB-lite"/>
    </source>
</evidence>
<feature type="domain" description="RING-type" evidence="16">
    <location>
        <begin position="46"/>
        <end position="86"/>
    </location>
</feature>
<keyword evidence="13" id="KW-0539">Nucleus</keyword>
<keyword evidence="7" id="KW-0479">Metal-binding</keyword>
<feature type="compositionally biased region" description="Low complexity" evidence="15">
    <location>
        <begin position="162"/>
        <end position="177"/>
    </location>
</feature>
<keyword evidence="11" id="KW-0805">Transcription regulation</keyword>
<dbReference type="InterPro" id="IPR017907">
    <property type="entry name" value="Znf_RING_CS"/>
</dbReference>
<keyword evidence="6" id="KW-0808">Transferase</keyword>
<evidence type="ECO:0000256" key="6">
    <source>
        <dbReference type="ARBA" id="ARBA00022679"/>
    </source>
</evidence>
<dbReference type="PROSITE" id="PS00518">
    <property type="entry name" value="ZF_RING_1"/>
    <property type="match status" value="1"/>
</dbReference>
<feature type="compositionally biased region" description="Low complexity" evidence="15">
    <location>
        <begin position="198"/>
        <end position="221"/>
    </location>
</feature>
<evidence type="ECO:0000256" key="7">
    <source>
        <dbReference type="ARBA" id="ARBA00022723"/>
    </source>
</evidence>
<dbReference type="InterPro" id="IPR013083">
    <property type="entry name" value="Znf_RING/FYVE/PHD"/>
</dbReference>
<evidence type="ECO:0000259" key="16">
    <source>
        <dbReference type="PROSITE" id="PS50089"/>
    </source>
</evidence>
<accession>A0ABD1CNR4</accession>
<name>A0ABD1CNR4_CULPP</name>
<feature type="compositionally biased region" description="Low complexity" evidence="15">
    <location>
        <begin position="241"/>
        <end position="262"/>
    </location>
</feature>
<evidence type="ECO:0000256" key="12">
    <source>
        <dbReference type="ARBA" id="ARBA00023163"/>
    </source>
</evidence>
<evidence type="ECO:0000256" key="1">
    <source>
        <dbReference type="ARBA" id="ARBA00000900"/>
    </source>
</evidence>
<dbReference type="InterPro" id="IPR032443">
    <property type="entry name" value="RAWUL"/>
</dbReference>
<dbReference type="InterPro" id="IPR042741">
    <property type="entry name" value="RING1_RING-HC"/>
</dbReference>
<feature type="compositionally biased region" description="Polar residues" evidence="15">
    <location>
        <begin position="178"/>
        <end position="189"/>
    </location>
</feature>
<dbReference type="PANTHER" id="PTHR46076:SF3">
    <property type="entry name" value="E3 UBIQUITIN-PROTEIN LIGASE RING1"/>
    <property type="match status" value="1"/>
</dbReference>
<comment type="catalytic activity">
    <reaction evidence="1">
        <text>S-ubiquitinyl-[E2 ubiquitin-conjugating enzyme]-L-cysteine + [acceptor protein]-L-lysine = [E2 ubiquitin-conjugating enzyme]-L-cysteine + N(6)-ubiquitinyl-[acceptor protein]-L-lysine.</text>
        <dbReference type="EC" id="2.3.2.27"/>
    </reaction>
</comment>
<dbReference type="EMBL" id="JBEHCU010010550">
    <property type="protein sequence ID" value="KAL1378048.1"/>
    <property type="molecule type" value="Genomic_DNA"/>
</dbReference>
<dbReference type="SMART" id="SM00184">
    <property type="entry name" value="RING"/>
    <property type="match status" value="1"/>
</dbReference>
<comment type="caution">
    <text evidence="17">The sequence shown here is derived from an EMBL/GenBank/DDBJ whole genome shotgun (WGS) entry which is preliminary data.</text>
</comment>
<dbReference type="Pfam" id="PF13923">
    <property type="entry name" value="zf-C3HC4_2"/>
    <property type="match status" value="1"/>
</dbReference>
<evidence type="ECO:0000256" key="4">
    <source>
        <dbReference type="ARBA" id="ARBA00012483"/>
    </source>
</evidence>
<dbReference type="InterPro" id="IPR043540">
    <property type="entry name" value="RING1/RING2"/>
</dbReference>
<dbReference type="Gene3D" id="3.30.40.10">
    <property type="entry name" value="Zinc/RING finger domain, C3HC4 (zinc finger)"/>
    <property type="match status" value="1"/>
</dbReference>
<keyword evidence="9" id="KW-0833">Ubl conjugation pathway</keyword>
<comment type="subcellular location">
    <subcellularLocation>
        <location evidence="2">Nucleus</location>
    </subcellularLocation>
</comment>
<dbReference type="FunFam" id="3.10.20.90:FF:000219">
    <property type="entry name" value="E3 ubiquitin-protein ligase RING1"/>
    <property type="match status" value="1"/>
</dbReference>
<dbReference type="InterPro" id="IPR001841">
    <property type="entry name" value="Znf_RING"/>
</dbReference>
<keyword evidence="10" id="KW-0862">Zinc</keyword>
<dbReference type="SUPFAM" id="SSF57850">
    <property type="entry name" value="RING/U-box"/>
    <property type="match status" value="1"/>
</dbReference>
<dbReference type="GO" id="GO:0008270">
    <property type="term" value="F:zinc ion binding"/>
    <property type="evidence" value="ECO:0007669"/>
    <property type="project" value="UniProtKB-KW"/>
</dbReference>
<evidence type="ECO:0000256" key="3">
    <source>
        <dbReference type="ARBA" id="ARBA00004906"/>
    </source>
</evidence>
<keyword evidence="5" id="KW-0678">Repressor</keyword>
<dbReference type="GO" id="GO:0005634">
    <property type="term" value="C:nucleus"/>
    <property type="evidence" value="ECO:0007669"/>
    <property type="project" value="UniProtKB-SubCell"/>
</dbReference>
<feature type="region of interest" description="Disordered" evidence="15">
    <location>
        <begin position="145"/>
        <end position="308"/>
    </location>
</feature>
<reference evidence="17 18" key="1">
    <citation type="submission" date="2024-05" db="EMBL/GenBank/DDBJ databases">
        <title>Culex pipiens pipiens assembly and annotation.</title>
        <authorList>
            <person name="Alout H."/>
            <person name="Durand T."/>
        </authorList>
    </citation>
    <scope>NUCLEOTIDE SEQUENCE [LARGE SCALE GENOMIC DNA]</scope>
    <source>
        <strain evidence="17">HA-2024</strain>
        <tissue evidence="17">Whole body</tissue>
    </source>
</reference>
<dbReference type="Proteomes" id="UP001562425">
    <property type="component" value="Unassembled WGS sequence"/>
</dbReference>
<protein>
    <recommendedName>
        <fullName evidence="4">RING-type E3 ubiquitin transferase</fullName>
        <ecNumber evidence="4">2.3.2.27</ecNumber>
    </recommendedName>
</protein>
<comment type="pathway">
    <text evidence="3">Protein modification; protein ubiquitination.</text>
</comment>
<sequence length="418" mass="46173">MASLEPLQNKTWDLSLYELNRMPQEAITDNTEIAVSPRSLHSELMCPICLDMLKKTMTTKECLHRFCSDCIITALRSGNKECPTCRKKLVSKRSLRPDPNFDLLISKIYPSRDEYEAHQERVLAKFNQSHSQQALVHSINEGIKLQSQNRPNRKQKSENDLTASAAAGNAGSTTNSTQNPTAPVASNNPAIVAINPGPALNNTPQATPANNSNNNNGNAPPEIMNREGSSHNLAGELTRQSSNPPSVRSTPSPVPSNVSSASKAKRARSVLTSEKSEESESNSEMDGRTEENDSNLDTEGEGNSEHGSDEIELVFKPHPTEMTGDNPLLKALKENSVRYIKTTSNATVDHLSKYLAMRLTLDLETELPEALVNFCIYIAPQPQQLVVLSGNQTLSQVNEKFWKIANKPLEMYYSWKKS</sequence>
<dbReference type="FunFam" id="3.30.40.10:FF:000100">
    <property type="entry name" value="E3 ubiquitin-protein ligase RING2"/>
    <property type="match status" value="1"/>
</dbReference>